<evidence type="ECO:0000313" key="5">
    <source>
        <dbReference type="Proteomes" id="UP000009881"/>
    </source>
</evidence>
<evidence type="ECO:0000259" key="3">
    <source>
        <dbReference type="PROSITE" id="PS51371"/>
    </source>
</evidence>
<feature type="domain" description="CBS" evidence="3">
    <location>
        <begin position="76"/>
        <end position="134"/>
    </location>
</feature>
<sequence length="145" mass="16263">MTISKILSQKGTAVHTARSTMTVEEAIKTMWELEISALVICDDGRRIDGIVSDRGIIRALASQGTEIMGRPIADIMTREVITCRPTDRINDIMAQMTERRIRHFPVVDGEGMLMALVSIGDVVKHRIDQIANDAEHMREYITNAR</sequence>
<dbReference type="PANTHER" id="PTHR43080:SF2">
    <property type="entry name" value="CBS DOMAIN-CONTAINING PROTEIN"/>
    <property type="match status" value="1"/>
</dbReference>
<dbReference type="PROSITE" id="PS51371">
    <property type="entry name" value="CBS"/>
    <property type="match status" value="2"/>
</dbReference>
<keyword evidence="1 2" id="KW-0129">CBS domain</keyword>
<gene>
    <name evidence="4" type="ORF">C882_1652</name>
</gene>
<dbReference type="Gene3D" id="3.10.580.10">
    <property type="entry name" value="CBS-domain"/>
    <property type="match status" value="1"/>
</dbReference>
<evidence type="ECO:0000313" key="4">
    <source>
        <dbReference type="EMBL" id="EKV32814.1"/>
    </source>
</evidence>
<dbReference type="InterPro" id="IPR046342">
    <property type="entry name" value="CBS_dom_sf"/>
</dbReference>
<dbReference type="CDD" id="cd04623">
    <property type="entry name" value="CBS_pair_bac_euk"/>
    <property type="match status" value="1"/>
</dbReference>
<reference evidence="4 5" key="1">
    <citation type="journal article" date="2013" name="Genome Announc.">
        <title>Draft Genome Sequence of an Alphaproteobacterium, Caenispirillum salinarum AK4(T), Isolated from a Solar Saltern.</title>
        <authorList>
            <person name="Khatri I."/>
            <person name="Singh A."/>
            <person name="Korpole S."/>
            <person name="Pinnaka A.K."/>
            <person name="Subramanian S."/>
        </authorList>
    </citation>
    <scope>NUCLEOTIDE SEQUENCE [LARGE SCALE GENOMIC DNA]</scope>
    <source>
        <strain evidence="4 5">AK4</strain>
    </source>
</reference>
<comment type="caution">
    <text evidence="4">The sequence shown here is derived from an EMBL/GenBank/DDBJ whole genome shotgun (WGS) entry which is preliminary data.</text>
</comment>
<accession>K9H6X2</accession>
<dbReference type="InterPro" id="IPR051257">
    <property type="entry name" value="Diverse_CBS-Domain"/>
</dbReference>
<feature type="domain" description="CBS" evidence="3">
    <location>
        <begin position="7"/>
        <end position="67"/>
    </location>
</feature>
<dbReference type="RefSeq" id="WP_009538641.1">
    <property type="nucleotide sequence ID" value="NZ_ANHY01000002.1"/>
</dbReference>
<protein>
    <submittedName>
        <fullName evidence="4">CBS domain protein</fullName>
    </submittedName>
</protein>
<dbReference type="Pfam" id="PF00571">
    <property type="entry name" value="CBS"/>
    <property type="match status" value="2"/>
</dbReference>
<dbReference type="PATRIC" id="fig|1238182.3.peg.190"/>
<dbReference type="EMBL" id="ANHY01000002">
    <property type="protein sequence ID" value="EKV32814.1"/>
    <property type="molecule type" value="Genomic_DNA"/>
</dbReference>
<keyword evidence="5" id="KW-1185">Reference proteome</keyword>
<dbReference type="InterPro" id="IPR044725">
    <property type="entry name" value="CBSX3_CBS_dom"/>
</dbReference>
<dbReference type="PANTHER" id="PTHR43080">
    <property type="entry name" value="CBS DOMAIN-CONTAINING PROTEIN CBSX3, MITOCHONDRIAL"/>
    <property type="match status" value="1"/>
</dbReference>
<evidence type="ECO:0000256" key="2">
    <source>
        <dbReference type="PROSITE-ProRule" id="PRU00703"/>
    </source>
</evidence>
<dbReference type="AlphaFoldDB" id="K9H6X2"/>
<dbReference type="eggNOG" id="COG0517">
    <property type="taxonomic scope" value="Bacteria"/>
</dbReference>
<evidence type="ECO:0000256" key="1">
    <source>
        <dbReference type="ARBA" id="ARBA00023122"/>
    </source>
</evidence>
<dbReference type="STRING" id="1238182.C882_1652"/>
<dbReference type="Proteomes" id="UP000009881">
    <property type="component" value="Unassembled WGS sequence"/>
</dbReference>
<proteinExistence type="predicted"/>
<dbReference type="OrthoDB" id="9807125at2"/>
<dbReference type="InterPro" id="IPR000644">
    <property type="entry name" value="CBS_dom"/>
</dbReference>
<dbReference type="SMART" id="SM00116">
    <property type="entry name" value="CBS"/>
    <property type="match status" value="2"/>
</dbReference>
<organism evidence="4 5">
    <name type="scientific">Caenispirillum salinarum AK4</name>
    <dbReference type="NCBI Taxonomy" id="1238182"/>
    <lineage>
        <taxon>Bacteria</taxon>
        <taxon>Pseudomonadati</taxon>
        <taxon>Pseudomonadota</taxon>
        <taxon>Alphaproteobacteria</taxon>
        <taxon>Rhodospirillales</taxon>
        <taxon>Novispirillaceae</taxon>
        <taxon>Caenispirillum</taxon>
    </lineage>
</organism>
<dbReference type="SUPFAM" id="SSF54631">
    <property type="entry name" value="CBS-domain pair"/>
    <property type="match status" value="1"/>
</dbReference>
<name>K9H6X2_9PROT</name>